<sequence length="74" mass="7977">MELGTLLLVDLISVNHSTELGSRRQWGFAGVTNAQFFFNSLSPSNPVRLAVASQEEMGARVGSRVRGGLGQRDS</sequence>
<organism evidence="1 2">
    <name type="scientific">Isosphaera pallida (strain ATCC 43644 / DSM 9630 / IS1B)</name>
    <dbReference type="NCBI Taxonomy" id="575540"/>
    <lineage>
        <taxon>Bacteria</taxon>
        <taxon>Pseudomonadati</taxon>
        <taxon>Planctomycetota</taxon>
        <taxon>Planctomycetia</taxon>
        <taxon>Isosphaerales</taxon>
        <taxon>Isosphaeraceae</taxon>
        <taxon>Isosphaera</taxon>
    </lineage>
</organism>
<keyword evidence="2" id="KW-1185">Reference proteome</keyword>
<reference evidence="1 2" key="2">
    <citation type="journal article" date="2011" name="Stand. Genomic Sci.">
        <title>Complete genome sequence of Isosphaera pallida type strain (IS1B).</title>
        <authorList>
            <consortium name="US DOE Joint Genome Institute (JGI-PGF)"/>
            <person name="Goker M."/>
            <person name="Cleland D."/>
            <person name="Saunders E."/>
            <person name="Lapidus A."/>
            <person name="Nolan M."/>
            <person name="Lucas S."/>
            <person name="Hammon N."/>
            <person name="Deshpande S."/>
            <person name="Cheng J.F."/>
            <person name="Tapia R."/>
            <person name="Han C."/>
            <person name="Goodwin L."/>
            <person name="Pitluck S."/>
            <person name="Liolios K."/>
            <person name="Pagani I."/>
            <person name="Ivanova N."/>
            <person name="Mavromatis K."/>
            <person name="Pati A."/>
            <person name="Chen A."/>
            <person name="Palaniappan K."/>
            <person name="Land M."/>
            <person name="Hauser L."/>
            <person name="Chang Y.J."/>
            <person name="Jeffries C.D."/>
            <person name="Detter J.C."/>
            <person name="Beck B."/>
            <person name="Woyke T."/>
            <person name="Bristow J."/>
            <person name="Eisen J.A."/>
            <person name="Markowitz V."/>
            <person name="Hugenholtz P."/>
            <person name="Kyrpides N.C."/>
            <person name="Klenk H.P."/>
        </authorList>
    </citation>
    <scope>NUCLEOTIDE SEQUENCE [LARGE SCALE GENOMIC DNA]</scope>
    <source>
        <strain evidence="2">ATCC 43644 / DSM 9630 / IS1B</strain>
    </source>
</reference>
<dbReference type="Proteomes" id="UP000008631">
    <property type="component" value="Chromosome"/>
</dbReference>
<evidence type="ECO:0000313" key="2">
    <source>
        <dbReference type="Proteomes" id="UP000008631"/>
    </source>
</evidence>
<evidence type="ECO:0000313" key="1">
    <source>
        <dbReference type="EMBL" id="ADV60638.1"/>
    </source>
</evidence>
<accession>E8R4P7</accession>
<dbReference type="AlphaFoldDB" id="E8R4P7"/>
<dbReference type="EMBL" id="CP002353">
    <property type="protein sequence ID" value="ADV60638.1"/>
    <property type="molecule type" value="Genomic_DNA"/>
</dbReference>
<dbReference type="KEGG" id="ipa:Isop_0041"/>
<reference key="1">
    <citation type="submission" date="2010-11" db="EMBL/GenBank/DDBJ databases">
        <title>The complete sequence of chromosome of Isophaera pallida ATCC 43644.</title>
        <authorList>
            <consortium name="US DOE Joint Genome Institute (JGI-PGF)"/>
            <person name="Lucas S."/>
            <person name="Copeland A."/>
            <person name="Lapidus A."/>
            <person name="Bruce D."/>
            <person name="Goodwin L."/>
            <person name="Pitluck S."/>
            <person name="Kyrpides N."/>
            <person name="Mavromatis K."/>
            <person name="Pagani I."/>
            <person name="Ivanova N."/>
            <person name="Saunders E."/>
            <person name="Brettin T."/>
            <person name="Detter J.C."/>
            <person name="Han C."/>
            <person name="Tapia R."/>
            <person name="Land M."/>
            <person name="Hauser L."/>
            <person name="Markowitz V."/>
            <person name="Cheng J.-F."/>
            <person name="Hugenholtz P."/>
            <person name="Woyke T."/>
            <person name="Wu D."/>
            <person name="Eisen J.A."/>
        </authorList>
    </citation>
    <scope>NUCLEOTIDE SEQUENCE</scope>
    <source>
        <strain>ATCC 43644</strain>
    </source>
</reference>
<dbReference type="HOGENOM" id="CLU_2682861_0_0_0"/>
<gene>
    <name evidence="1" type="ordered locus">Isop_0041</name>
</gene>
<name>E8R4P7_ISOPI</name>
<protein>
    <submittedName>
        <fullName evidence="1">Uncharacterized protein</fullName>
    </submittedName>
</protein>
<dbReference type="InParanoid" id="E8R4P7"/>
<proteinExistence type="predicted"/>